<dbReference type="SUPFAM" id="SSF50475">
    <property type="entry name" value="FMN-binding split barrel"/>
    <property type="match status" value="1"/>
</dbReference>
<evidence type="ECO:0000313" key="1">
    <source>
        <dbReference type="EMBL" id="URW79938.1"/>
    </source>
</evidence>
<dbReference type="Proteomes" id="UP001056426">
    <property type="component" value="Chromosome"/>
</dbReference>
<dbReference type="AlphaFoldDB" id="A0A9J6ZPW6"/>
<dbReference type="InterPro" id="IPR024747">
    <property type="entry name" value="Pyridox_Oxase-rel"/>
</dbReference>
<dbReference type="PANTHER" id="PTHR34071">
    <property type="entry name" value="5-NITROIMIDAZOLE ANTIBIOTICS RESISTANCE PROTEIN, NIMA-FAMILY-RELATED PROTEIN-RELATED"/>
    <property type="match status" value="1"/>
</dbReference>
<accession>A0A9J6ZPW6</accession>
<evidence type="ECO:0000313" key="2">
    <source>
        <dbReference type="Proteomes" id="UP001056426"/>
    </source>
</evidence>
<name>A0A9J6ZPW6_9BACT</name>
<sequence>MKTREHKDQNIIDSVIKNCEICFVGLVTHQGPYVIPMNFGYRDGKLFLHSAPEGTAVEALEADPRVSICFCKGGKLVYQHKEVACSYSMHSTSVVVKGKVSFIEDMDSKREALDIIMENYTNMSFTYSDPAVRNVKVWQIEIEEITCKEFGIPNSQYRQKYL</sequence>
<dbReference type="Pfam" id="PF12900">
    <property type="entry name" value="Pyridox_ox_2"/>
    <property type="match status" value="1"/>
</dbReference>
<keyword evidence="2" id="KW-1185">Reference proteome</keyword>
<protein>
    <submittedName>
        <fullName evidence="1">Pyridoxamine 5'-phosphate oxidase family protein</fullName>
    </submittedName>
</protein>
<dbReference type="InterPro" id="IPR012349">
    <property type="entry name" value="Split_barrel_FMN-bd"/>
</dbReference>
<organism evidence="1 2">
    <name type="scientific">Xiashengella succiniciproducens</name>
    <dbReference type="NCBI Taxonomy" id="2949635"/>
    <lineage>
        <taxon>Bacteria</taxon>
        <taxon>Pseudomonadati</taxon>
        <taxon>Bacteroidota</taxon>
        <taxon>Bacteroidia</taxon>
        <taxon>Marinilabiliales</taxon>
        <taxon>Marinilabiliaceae</taxon>
        <taxon>Xiashengella</taxon>
    </lineage>
</organism>
<dbReference type="PANTHER" id="PTHR34071:SF2">
    <property type="entry name" value="FLAVIN-NUCLEOTIDE-BINDING PROTEIN"/>
    <property type="match status" value="1"/>
</dbReference>
<reference evidence="1" key="1">
    <citation type="submission" date="2022-05" db="EMBL/GenBank/DDBJ databases">
        <authorList>
            <person name="Sun X."/>
        </authorList>
    </citation>
    <scope>NUCLEOTIDE SEQUENCE</scope>
    <source>
        <strain evidence="1">Ai-910</strain>
    </source>
</reference>
<dbReference type="Gene3D" id="2.30.110.10">
    <property type="entry name" value="Electron Transport, Fmn-binding Protein, Chain A"/>
    <property type="match status" value="1"/>
</dbReference>
<reference evidence="1" key="2">
    <citation type="submission" date="2022-06" db="EMBL/GenBank/DDBJ databases">
        <title>Xiashengella guii gen. nov. sp. nov., a bacterium isolated form anaerobic digestion tank.</title>
        <authorList>
            <person name="Huang H."/>
        </authorList>
    </citation>
    <scope>NUCLEOTIDE SEQUENCE</scope>
    <source>
        <strain evidence="1">Ai-910</strain>
    </source>
</reference>
<dbReference type="RefSeq" id="WP_250724050.1">
    <property type="nucleotide sequence ID" value="NZ_CP098400.1"/>
</dbReference>
<dbReference type="KEGG" id="alkq:M9189_01015"/>
<dbReference type="EMBL" id="CP098400">
    <property type="protein sequence ID" value="URW79938.1"/>
    <property type="molecule type" value="Genomic_DNA"/>
</dbReference>
<gene>
    <name evidence="1" type="ORF">M9189_01015</name>
</gene>
<proteinExistence type="predicted"/>